<dbReference type="Proteomes" id="UP001196413">
    <property type="component" value="Unassembled WGS sequence"/>
</dbReference>
<protein>
    <submittedName>
        <fullName evidence="2">Uncharacterized protein</fullName>
    </submittedName>
</protein>
<proteinExistence type="predicted"/>
<keyword evidence="3" id="KW-1185">Reference proteome</keyword>
<reference evidence="2" key="1">
    <citation type="submission" date="2021-06" db="EMBL/GenBank/DDBJ databases">
        <title>Parelaphostrongylus tenuis whole genome reference sequence.</title>
        <authorList>
            <person name="Garwood T.J."/>
            <person name="Larsen P.A."/>
            <person name="Fountain-Jones N.M."/>
            <person name="Garbe J.R."/>
            <person name="Macchietto M.G."/>
            <person name="Kania S.A."/>
            <person name="Gerhold R.W."/>
            <person name="Richards J.E."/>
            <person name="Wolf T.M."/>
        </authorList>
    </citation>
    <scope>NUCLEOTIDE SEQUENCE</scope>
    <source>
        <strain evidence="2">MNPRO001-30</strain>
        <tissue evidence="2">Meninges</tissue>
    </source>
</reference>
<name>A0AAD5QWI1_PARTN</name>
<evidence type="ECO:0000313" key="3">
    <source>
        <dbReference type="Proteomes" id="UP001196413"/>
    </source>
</evidence>
<evidence type="ECO:0000256" key="1">
    <source>
        <dbReference type="SAM" id="MobiDB-lite"/>
    </source>
</evidence>
<organism evidence="2 3">
    <name type="scientific">Parelaphostrongylus tenuis</name>
    <name type="common">Meningeal worm</name>
    <dbReference type="NCBI Taxonomy" id="148309"/>
    <lineage>
        <taxon>Eukaryota</taxon>
        <taxon>Metazoa</taxon>
        <taxon>Ecdysozoa</taxon>
        <taxon>Nematoda</taxon>
        <taxon>Chromadorea</taxon>
        <taxon>Rhabditida</taxon>
        <taxon>Rhabditina</taxon>
        <taxon>Rhabditomorpha</taxon>
        <taxon>Strongyloidea</taxon>
        <taxon>Metastrongylidae</taxon>
        <taxon>Parelaphostrongylus</taxon>
    </lineage>
</organism>
<gene>
    <name evidence="2" type="ORF">KIN20_024099</name>
</gene>
<comment type="caution">
    <text evidence="2">The sequence shown here is derived from an EMBL/GenBank/DDBJ whole genome shotgun (WGS) entry which is preliminary data.</text>
</comment>
<dbReference type="AlphaFoldDB" id="A0AAD5QWI1"/>
<accession>A0AAD5QWI1</accession>
<evidence type="ECO:0000313" key="2">
    <source>
        <dbReference type="EMBL" id="KAJ1364092.1"/>
    </source>
</evidence>
<dbReference type="EMBL" id="JAHQIW010004872">
    <property type="protein sequence ID" value="KAJ1364092.1"/>
    <property type="molecule type" value="Genomic_DNA"/>
</dbReference>
<feature type="region of interest" description="Disordered" evidence="1">
    <location>
        <begin position="90"/>
        <end position="111"/>
    </location>
</feature>
<sequence>MNAKKLIVCQNYDDPMIHTVNRDDISCKNETKNSIHELSEVLNYSSDSDDDFYTKNTDMKKIRTTVTNRDDLPEVTYNRQSIGEAKPDTAVFHYDDDSDSLDLSGPEPEPESLIQRGNELLFPFLALAASEPRTPRPMHL</sequence>